<dbReference type="Proteomes" id="UP000054995">
    <property type="component" value="Unassembled WGS sequence"/>
</dbReference>
<sequence length="65" mass="7698">MQAVKLFMEIARHIKALHVHIRAVHVRCTTSWALQFEICSQLEIYEANFWLNDSSIGNFELENFF</sequence>
<dbReference type="EMBL" id="JYDT01000012">
    <property type="protein sequence ID" value="KRY91564.1"/>
    <property type="molecule type" value="Genomic_DNA"/>
</dbReference>
<evidence type="ECO:0000313" key="2">
    <source>
        <dbReference type="Proteomes" id="UP000054995"/>
    </source>
</evidence>
<name>A0A0V1G0E4_TRIPS</name>
<keyword evidence="2" id="KW-1185">Reference proteome</keyword>
<accession>A0A0V1G0E4</accession>
<gene>
    <name evidence="1" type="ORF">T4D_14408</name>
</gene>
<reference evidence="1 2" key="1">
    <citation type="submission" date="2015-01" db="EMBL/GenBank/DDBJ databases">
        <title>Evolution of Trichinella species and genotypes.</title>
        <authorList>
            <person name="Korhonen P.K."/>
            <person name="Edoardo P."/>
            <person name="Giuseppe L.R."/>
            <person name="Gasser R.B."/>
        </authorList>
    </citation>
    <scope>NUCLEOTIDE SEQUENCE [LARGE SCALE GENOMIC DNA]</scope>
    <source>
        <strain evidence="1">ISS470</strain>
    </source>
</reference>
<dbReference type="AlphaFoldDB" id="A0A0V1G0E4"/>
<protein>
    <submittedName>
        <fullName evidence="1">Uncharacterized protein</fullName>
    </submittedName>
</protein>
<evidence type="ECO:0000313" key="1">
    <source>
        <dbReference type="EMBL" id="KRY91564.1"/>
    </source>
</evidence>
<proteinExistence type="predicted"/>
<organism evidence="1 2">
    <name type="scientific">Trichinella pseudospiralis</name>
    <name type="common">Parasitic roundworm</name>
    <dbReference type="NCBI Taxonomy" id="6337"/>
    <lineage>
        <taxon>Eukaryota</taxon>
        <taxon>Metazoa</taxon>
        <taxon>Ecdysozoa</taxon>
        <taxon>Nematoda</taxon>
        <taxon>Enoplea</taxon>
        <taxon>Dorylaimia</taxon>
        <taxon>Trichinellida</taxon>
        <taxon>Trichinellidae</taxon>
        <taxon>Trichinella</taxon>
    </lineage>
</organism>
<comment type="caution">
    <text evidence="1">The sequence shown here is derived from an EMBL/GenBank/DDBJ whole genome shotgun (WGS) entry which is preliminary data.</text>
</comment>